<dbReference type="AlphaFoldDB" id="A0A921K3S0"/>
<reference evidence="1" key="2">
    <citation type="submission" date="2021-09" db="EMBL/GenBank/DDBJ databases">
        <authorList>
            <person name="Gilroy R."/>
        </authorList>
    </citation>
    <scope>NUCLEOTIDE SEQUENCE</scope>
    <source>
        <strain evidence="1">CHK165-8395</strain>
    </source>
</reference>
<comment type="caution">
    <text evidence="1">The sequence shown here is derived from an EMBL/GenBank/DDBJ whole genome shotgun (WGS) entry which is preliminary data.</text>
</comment>
<evidence type="ECO:0000313" key="2">
    <source>
        <dbReference type="Proteomes" id="UP000718012"/>
    </source>
</evidence>
<dbReference type="Proteomes" id="UP000718012">
    <property type="component" value="Unassembled WGS sequence"/>
</dbReference>
<sequence>MPLFRITVKQSKNSNGIRLEKGMSVEVVSNSFSNPVSTNGGQAVVDAFYRIYGVDIKKAGGLSMVYLDVQRIK</sequence>
<accession>A0A921K3S0</accession>
<gene>
    <name evidence="1" type="ORF">K8U81_11035</name>
</gene>
<dbReference type="Pfam" id="PF19637">
    <property type="entry name" value="DUF6140"/>
    <property type="match status" value="1"/>
</dbReference>
<organism evidence="1 2">
    <name type="scientific">Phocaeicola coprocola</name>
    <dbReference type="NCBI Taxonomy" id="310298"/>
    <lineage>
        <taxon>Bacteria</taxon>
        <taxon>Pseudomonadati</taxon>
        <taxon>Bacteroidota</taxon>
        <taxon>Bacteroidia</taxon>
        <taxon>Bacteroidales</taxon>
        <taxon>Bacteroidaceae</taxon>
        <taxon>Phocaeicola</taxon>
    </lineage>
</organism>
<name>A0A921K3S0_9BACT</name>
<dbReference type="EMBL" id="DYXD01000246">
    <property type="protein sequence ID" value="HJF08695.1"/>
    <property type="molecule type" value="Genomic_DNA"/>
</dbReference>
<dbReference type="InterPro" id="IPR046138">
    <property type="entry name" value="DUF6140"/>
</dbReference>
<evidence type="ECO:0000313" key="1">
    <source>
        <dbReference type="EMBL" id="HJF08695.1"/>
    </source>
</evidence>
<protein>
    <submittedName>
        <fullName evidence="1">DUF6140 family protein</fullName>
    </submittedName>
</protein>
<reference evidence="1" key="1">
    <citation type="journal article" date="2021" name="PeerJ">
        <title>Extensive microbial diversity within the chicken gut microbiome revealed by metagenomics and culture.</title>
        <authorList>
            <person name="Gilroy R."/>
            <person name="Ravi A."/>
            <person name="Getino M."/>
            <person name="Pursley I."/>
            <person name="Horton D.L."/>
            <person name="Alikhan N.F."/>
            <person name="Baker D."/>
            <person name="Gharbi K."/>
            <person name="Hall N."/>
            <person name="Watson M."/>
            <person name="Adriaenssens E.M."/>
            <person name="Foster-Nyarko E."/>
            <person name="Jarju S."/>
            <person name="Secka A."/>
            <person name="Antonio M."/>
            <person name="Oren A."/>
            <person name="Chaudhuri R.R."/>
            <person name="La Ragione R."/>
            <person name="Hildebrand F."/>
            <person name="Pallen M.J."/>
        </authorList>
    </citation>
    <scope>NUCLEOTIDE SEQUENCE</scope>
    <source>
        <strain evidence="1">CHK165-8395</strain>
    </source>
</reference>
<proteinExistence type="predicted"/>